<evidence type="ECO:0000259" key="6">
    <source>
        <dbReference type="PROSITE" id="PS51898"/>
    </source>
</evidence>
<evidence type="ECO:0000313" key="8">
    <source>
        <dbReference type="EMBL" id="MDM1697140.1"/>
    </source>
</evidence>
<name>A0AAW7DSN0_9GAMM</name>
<dbReference type="InterPro" id="IPR044068">
    <property type="entry name" value="CB"/>
</dbReference>
<dbReference type="InterPro" id="IPR022000">
    <property type="entry name" value="Min27-like_integrase_DNA_bind"/>
</dbReference>
<dbReference type="InterPro" id="IPR002104">
    <property type="entry name" value="Integrase_catalytic"/>
</dbReference>
<dbReference type="Proteomes" id="UP001173465">
    <property type="component" value="Unassembled WGS sequence"/>
</dbReference>
<evidence type="ECO:0000259" key="7">
    <source>
        <dbReference type="PROSITE" id="PS51900"/>
    </source>
</evidence>
<keyword evidence="3 5" id="KW-0238">DNA-binding</keyword>
<dbReference type="Pfam" id="PF14659">
    <property type="entry name" value="Phage_int_SAM_3"/>
    <property type="match status" value="1"/>
</dbReference>
<accession>A0AAW7DSN0</accession>
<dbReference type="PROSITE" id="PS51900">
    <property type="entry name" value="CB"/>
    <property type="match status" value="1"/>
</dbReference>
<protein>
    <submittedName>
        <fullName evidence="8">Site-specific integrase</fullName>
    </submittedName>
</protein>
<dbReference type="PROSITE" id="PS51898">
    <property type="entry name" value="TYR_RECOMBINASE"/>
    <property type="match status" value="1"/>
</dbReference>
<dbReference type="GO" id="GO:0015074">
    <property type="term" value="P:DNA integration"/>
    <property type="evidence" value="ECO:0007669"/>
    <property type="project" value="UniProtKB-KW"/>
</dbReference>
<dbReference type="PANTHER" id="PTHR30629:SF2">
    <property type="entry name" value="PROPHAGE INTEGRASE INTS-RELATED"/>
    <property type="match status" value="1"/>
</dbReference>
<reference evidence="8" key="2">
    <citation type="journal article" date="2022" name="Sci. Total Environ.">
        <title>Prevalence, transmission, and molecular epidemiology of tet(X)-positive bacteria among humans, animals, and environmental niches in China: An epidemiological, and genomic-based study.</title>
        <authorList>
            <person name="Dong N."/>
            <person name="Zeng Y."/>
            <person name="Cai C."/>
            <person name="Sun C."/>
            <person name="Lu J."/>
            <person name="Liu C."/>
            <person name="Zhou H."/>
            <person name="Sun Q."/>
            <person name="Shu L."/>
            <person name="Wang H."/>
            <person name="Wang Y."/>
            <person name="Wang S."/>
            <person name="Wu C."/>
            <person name="Chan E.W."/>
            <person name="Chen G."/>
            <person name="Shen Z."/>
            <person name="Chen S."/>
            <person name="Zhang R."/>
        </authorList>
    </citation>
    <scope>NUCLEOTIDE SEQUENCE</scope>
    <source>
        <strain evidence="8">DF46-2-2</strain>
    </source>
</reference>
<evidence type="ECO:0000256" key="5">
    <source>
        <dbReference type="PROSITE-ProRule" id="PRU01248"/>
    </source>
</evidence>
<keyword evidence="2" id="KW-0229">DNA integration</keyword>
<proteinExistence type="inferred from homology"/>
<evidence type="ECO:0000256" key="3">
    <source>
        <dbReference type="ARBA" id="ARBA00023125"/>
    </source>
</evidence>
<organism evidence="8 9">
    <name type="scientific">Thiopseudomonas alkaliphila</name>
    <dbReference type="NCBI Taxonomy" id="1697053"/>
    <lineage>
        <taxon>Bacteria</taxon>
        <taxon>Pseudomonadati</taxon>
        <taxon>Pseudomonadota</taxon>
        <taxon>Gammaproteobacteria</taxon>
        <taxon>Pseudomonadales</taxon>
        <taxon>Pseudomonadaceae</taxon>
        <taxon>Thiopseudomonas</taxon>
    </lineage>
</organism>
<dbReference type="Gene3D" id="1.10.150.130">
    <property type="match status" value="1"/>
</dbReference>
<dbReference type="RefSeq" id="WP_286594408.1">
    <property type="nucleotide sequence ID" value="NZ_JACANB010000008.1"/>
</dbReference>
<dbReference type="InterPro" id="IPR004107">
    <property type="entry name" value="Integrase_SAM-like_N"/>
</dbReference>
<dbReference type="SUPFAM" id="SSF56349">
    <property type="entry name" value="DNA breaking-rejoining enzymes"/>
    <property type="match status" value="1"/>
</dbReference>
<dbReference type="GO" id="GO:0003677">
    <property type="term" value="F:DNA binding"/>
    <property type="evidence" value="ECO:0007669"/>
    <property type="project" value="UniProtKB-UniRule"/>
</dbReference>
<reference evidence="8" key="1">
    <citation type="submission" date="2020-06" db="EMBL/GenBank/DDBJ databases">
        <authorList>
            <person name="Dong N."/>
        </authorList>
    </citation>
    <scope>NUCLEOTIDE SEQUENCE</scope>
    <source>
        <strain evidence="8">DF46-2-2</strain>
    </source>
</reference>
<dbReference type="InterPro" id="IPR010998">
    <property type="entry name" value="Integrase_recombinase_N"/>
</dbReference>
<evidence type="ECO:0000256" key="1">
    <source>
        <dbReference type="ARBA" id="ARBA00008857"/>
    </source>
</evidence>
<dbReference type="EMBL" id="JACANB010000008">
    <property type="protein sequence ID" value="MDM1697140.1"/>
    <property type="molecule type" value="Genomic_DNA"/>
</dbReference>
<dbReference type="GO" id="GO:0006310">
    <property type="term" value="P:DNA recombination"/>
    <property type="evidence" value="ECO:0007669"/>
    <property type="project" value="UniProtKB-KW"/>
</dbReference>
<dbReference type="PANTHER" id="PTHR30629">
    <property type="entry name" value="PROPHAGE INTEGRASE"/>
    <property type="match status" value="1"/>
</dbReference>
<dbReference type="Pfam" id="PF00589">
    <property type="entry name" value="Phage_integrase"/>
    <property type="match status" value="1"/>
</dbReference>
<feature type="domain" description="Tyr recombinase" evidence="6">
    <location>
        <begin position="185"/>
        <end position="372"/>
    </location>
</feature>
<dbReference type="InterPro" id="IPR011010">
    <property type="entry name" value="DNA_brk_join_enz"/>
</dbReference>
<dbReference type="InterPro" id="IPR050808">
    <property type="entry name" value="Phage_Integrase"/>
</dbReference>
<keyword evidence="4" id="KW-0233">DNA recombination</keyword>
<gene>
    <name evidence="8" type="ORF">HX099_10795</name>
</gene>
<sequence length="384" mass="43780">MGRKLSGVQAVSATSIQIDFRYKGRRFRERLPLEPTPANLKKAAKFKASIELAIFNGTFDYAVTFPHSKHAKSFGFSSGQVSLENYLEHWLEQKEPVLKASTLEGYRKIINGVLIPNLGHIPLIMLSRKDIRSMLSKFDASNKRLLNIQSCLRSALNHAVDDEMIEINPLAGWSYTVKERPKTEDQIDPFTQQEQAAILAAAIGQYKNFLQFALWTGLRTSELIALQWNDIDWLRNEVRISKAKTSAAKEAELPKTASGMRDVKLLPPALDALENQKEYTYPLGEEVFHDPRYEQPYTGDQVLRKSFWIPTLKKAGVRYRNPYQTRHTYASMMLTAGEHPMWVAKQMGHRDWTMIARIYGRWIPSENDTSGDKAVALFSDAVKD</sequence>
<dbReference type="AlphaFoldDB" id="A0AAW7DSN0"/>
<dbReference type="Pfam" id="PF12167">
    <property type="entry name" value="Arm-DNA-bind_2"/>
    <property type="match status" value="1"/>
</dbReference>
<evidence type="ECO:0000313" key="9">
    <source>
        <dbReference type="Proteomes" id="UP001173465"/>
    </source>
</evidence>
<dbReference type="Gene3D" id="1.10.443.10">
    <property type="entry name" value="Intergrase catalytic core"/>
    <property type="match status" value="1"/>
</dbReference>
<evidence type="ECO:0000256" key="2">
    <source>
        <dbReference type="ARBA" id="ARBA00022908"/>
    </source>
</evidence>
<feature type="domain" description="Core-binding (CB)" evidence="7">
    <location>
        <begin position="81"/>
        <end position="160"/>
    </location>
</feature>
<comment type="caution">
    <text evidence="8">The sequence shown here is derived from an EMBL/GenBank/DDBJ whole genome shotgun (WGS) entry which is preliminary data.</text>
</comment>
<dbReference type="CDD" id="cd01189">
    <property type="entry name" value="INT_ICEBs1_C_like"/>
    <property type="match status" value="1"/>
</dbReference>
<comment type="similarity">
    <text evidence="1">Belongs to the 'phage' integrase family.</text>
</comment>
<dbReference type="InterPro" id="IPR013762">
    <property type="entry name" value="Integrase-like_cat_sf"/>
</dbReference>
<evidence type="ECO:0000256" key="4">
    <source>
        <dbReference type="ARBA" id="ARBA00023172"/>
    </source>
</evidence>